<comment type="caution">
    <text evidence="2">The sequence shown here is derived from an EMBL/GenBank/DDBJ whole genome shotgun (WGS) entry which is preliminary data.</text>
</comment>
<accession>A0A927MG71</accession>
<sequence>MYSLTNSGIPFLIKELSVFKSLLREAPIKVSVIPSYLEGALGSATHFGSNRVIKAAFGEQIERTSLYLNAGNFKNRYVKSFDLRKFEESYVPLEKIVHCYHTRVLEDYLDKDTAYNDSCGVASHIRSFETINSAFLEFFERQSLIHNWLTESPGKQIDLKSISSEKVIYLIKKAKNFIDDIYFFDISLHPDVSVILTLGFGERYMGMGISANWGMEKAIVSSLEEFFEFFSTSPHKDFAKSNEEKSPDYEGDRSSDPHFYAHTFFSTYDSKKLREVYSYLFDKSKSIDYCCSEDIDFNYIESIRTICTTLNLDIQLVFIPSVIKNLPTKIVKVVSLNGYPHMLTTFLEPTDYIYSSSLNVSRFPNRGRALPFP</sequence>
<dbReference type="Pfam" id="PF02624">
    <property type="entry name" value="YcaO"/>
    <property type="match status" value="1"/>
</dbReference>
<name>A0A927MG71_9BACL</name>
<dbReference type="RefSeq" id="WP_192597099.1">
    <property type="nucleotide sequence ID" value="NZ_JADBEL010000001.1"/>
</dbReference>
<keyword evidence="3" id="KW-1185">Reference proteome</keyword>
<dbReference type="EMBL" id="JADBEL010000001">
    <property type="protein sequence ID" value="MBE1553288.1"/>
    <property type="molecule type" value="Genomic_DNA"/>
</dbReference>
<proteinExistence type="predicted"/>
<dbReference type="PANTHER" id="PTHR37809:SF1">
    <property type="entry name" value="RIBOSOMAL PROTEIN S12 METHYLTHIOTRANSFERASE ACCESSORY FACTOR YCAO"/>
    <property type="match status" value="1"/>
</dbReference>
<dbReference type="InterPro" id="IPR003776">
    <property type="entry name" value="YcaO-like_dom"/>
</dbReference>
<protein>
    <recommendedName>
        <fullName evidence="1">YcaO domain-containing protein</fullName>
    </recommendedName>
</protein>
<feature type="domain" description="YcaO" evidence="1">
    <location>
        <begin position="1"/>
        <end position="373"/>
    </location>
</feature>
<gene>
    <name evidence="2" type="ORF">H4683_000357</name>
</gene>
<dbReference type="Proteomes" id="UP000658225">
    <property type="component" value="Unassembled WGS sequence"/>
</dbReference>
<evidence type="ECO:0000313" key="3">
    <source>
        <dbReference type="Proteomes" id="UP000658225"/>
    </source>
</evidence>
<reference evidence="2" key="1">
    <citation type="submission" date="2020-10" db="EMBL/GenBank/DDBJ databases">
        <title>Genomic Encyclopedia of Type Strains, Phase IV (KMG-IV): sequencing the most valuable type-strain genomes for metagenomic binning, comparative biology and taxonomic classification.</title>
        <authorList>
            <person name="Goeker M."/>
        </authorList>
    </citation>
    <scope>NUCLEOTIDE SEQUENCE</scope>
    <source>
        <strain evidence="2">DSM 13886</strain>
    </source>
</reference>
<dbReference type="AlphaFoldDB" id="A0A927MG71"/>
<dbReference type="PANTHER" id="PTHR37809">
    <property type="entry name" value="RIBOSOMAL PROTEIN S12 METHYLTHIOTRANSFERASE ACCESSORY FACTOR YCAO"/>
    <property type="match status" value="1"/>
</dbReference>
<dbReference type="PROSITE" id="PS51664">
    <property type="entry name" value="YCAO"/>
    <property type="match status" value="1"/>
</dbReference>
<evidence type="ECO:0000313" key="2">
    <source>
        <dbReference type="EMBL" id="MBE1553288.1"/>
    </source>
</evidence>
<organism evidence="2 3">
    <name type="scientific">Sporosarcina limicola</name>
    <dbReference type="NCBI Taxonomy" id="34101"/>
    <lineage>
        <taxon>Bacteria</taxon>
        <taxon>Bacillati</taxon>
        <taxon>Bacillota</taxon>
        <taxon>Bacilli</taxon>
        <taxon>Bacillales</taxon>
        <taxon>Caryophanaceae</taxon>
        <taxon>Sporosarcina</taxon>
    </lineage>
</organism>
<evidence type="ECO:0000259" key="1">
    <source>
        <dbReference type="PROSITE" id="PS51664"/>
    </source>
</evidence>